<accession>A0A366KAF6</accession>
<protein>
    <submittedName>
        <fullName evidence="2">ABC transporter</fullName>
    </submittedName>
</protein>
<name>A0A366KAF6_9BIFI</name>
<dbReference type="Proteomes" id="UP000252345">
    <property type="component" value="Unassembled WGS sequence"/>
</dbReference>
<reference evidence="2 3" key="1">
    <citation type="submission" date="2017-10" db="EMBL/GenBank/DDBJ databases">
        <title>Bifidobacterium xylocopum sp. nov. and Bifidobacterium aemilianum sp. nov., from the carpenter bee (Xylocopa violacea) digestive tract.</title>
        <authorList>
            <person name="Alberoni D."/>
            <person name="Baffoni L."/>
            <person name="Di Gioia D."/>
            <person name="Gaggia F."/>
            <person name="Biavati B."/>
        </authorList>
    </citation>
    <scope>NUCLEOTIDE SEQUENCE [LARGE SCALE GENOMIC DNA]</scope>
    <source>
        <strain evidence="2 3">XV2</strain>
    </source>
</reference>
<organism evidence="2 3">
    <name type="scientific">Bifidobacterium xylocopae</name>
    <dbReference type="NCBI Taxonomy" id="2493119"/>
    <lineage>
        <taxon>Bacteria</taxon>
        <taxon>Bacillati</taxon>
        <taxon>Actinomycetota</taxon>
        <taxon>Actinomycetes</taxon>
        <taxon>Bifidobacteriales</taxon>
        <taxon>Bifidobacteriaceae</taxon>
        <taxon>Bifidobacterium</taxon>
    </lineage>
</organism>
<evidence type="ECO:0000313" key="3">
    <source>
        <dbReference type="Proteomes" id="UP000252345"/>
    </source>
</evidence>
<sequence>MTIGGQQGSVASQMASMNPSGDPSAMQSMQMSRLTGKTETNTSPKSFSEIMPGKDEDATPISKVITDNYQVVDGHWPKDKDQVVLVLDSNNQIPLTTLYE</sequence>
<proteinExistence type="predicted"/>
<comment type="caution">
    <text evidence="2">The sequence shown here is derived from an EMBL/GenBank/DDBJ whole genome shotgun (WGS) entry which is preliminary data.</text>
</comment>
<feature type="compositionally biased region" description="Polar residues" evidence="1">
    <location>
        <begin position="8"/>
        <end position="46"/>
    </location>
</feature>
<evidence type="ECO:0000256" key="1">
    <source>
        <dbReference type="SAM" id="MobiDB-lite"/>
    </source>
</evidence>
<keyword evidence="3" id="KW-1185">Reference proteome</keyword>
<evidence type="ECO:0000313" key="2">
    <source>
        <dbReference type="EMBL" id="RBP98725.1"/>
    </source>
</evidence>
<feature type="non-terminal residue" evidence="2">
    <location>
        <position position="100"/>
    </location>
</feature>
<dbReference type="EMBL" id="PDCH01000044">
    <property type="protein sequence ID" value="RBP98725.1"/>
    <property type="molecule type" value="Genomic_DNA"/>
</dbReference>
<feature type="region of interest" description="Disordered" evidence="1">
    <location>
        <begin position="1"/>
        <end position="59"/>
    </location>
</feature>
<dbReference type="AlphaFoldDB" id="A0A366KAF6"/>
<gene>
    <name evidence="2" type="ORF">CRD59_07560</name>
</gene>